<dbReference type="InterPro" id="IPR035965">
    <property type="entry name" value="PAS-like_dom_sf"/>
</dbReference>
<dbReference type="PROSITE" id="PS50110">
    <property type="entry name" value="RESPONSE_REGULATORY"/>
    <property type="match status" value="1"/>
</dbReference>
<evidence type="ECO:0000256" key="3">
    <source>
        <dbReference type="SAM" id="Coils"/>
    </source>
</evidence>
<proteinExistence type="predicted"/>
<dbReference type="SUPFAM" id="SSF55874">
    <property type="entry name" value="ATPase domain of HSP90 chaperone/DNA topoisomerase II/histidine kinase"/>
    <property type="match status" value="1"/>
</dbReference>
<dbReference type="InterPro" id="IPR004358">
    <property type="entry name" value="Sig_transdc_His_kin-like_C"/>
</dbReference>
<feature type="domain" description="Histidine kinase" evidence="5">
    <location>
        <begin position="796"/>
        <end position="1063"/>
    </location>
</feature>
<dbReference type="PANTHER" id="PTHR43719">
    <property type="entry name" value="TWO-COMPONENT HISTIDINE KINASE"/>
    <property type="match status" value="1"/>
</dbReference>
<reference evidence="7" key="1">
    <citation type="journal article" date="2020" name="Stud. Mycol.">
        <title>101 Dothideomycetes genomes: a test case for predicting lifestyles and emergence of pathogens.</title>
        <authorList>
            <person name="Haridas S."/>
            <person name="Albert R."/>
            <person name="Binder M."/>
            <person name="Bloem J."/>
            <person name="Labutti K."/>
            <person name="Salamov A."/>
            <person name="Andreopoulos B."/>
            <person name="Baker S."/>
            <person name="Barry K."/>
            <person name="Bills G."/>
            <person name="Bluhm B."/>
            <person name="Cannon C."/>
            <person name="Castanera R."/>
            <person name="Culley D."/>
            <person name="Daum C."/>
            <person name="Ezra D."/>
            <person name="Gonzalez J."/>
            <person name="Henrissat B."/>
            <person name="Kuo A."/>
            <person name="Liang C."/>
            <person name="Lipzen A."/>
            <person name="Lutzoni F."/>
            <person name="Magnuson J."/>
            <person name="Mondo S."/>
            <person name="Nolan M."/>
            <person name="Ohm R."/>
            <person name="Pangilinan J."/>
            <person name="Park H.-J."/>
            <person name="Ramirez L."/>
            <person name="Alfaro M."/>
            <person name="Sun H."/>
            <person name="Tritt A."/>
            <person name="Yoshinaga Y."/>
            <person name="Zwiers L.-H."/>
            <person name="Turgeon B."/>
            <person name="Goodwin S."/>
            <person name="Spatafora J."/>
            <person name="Crous P."/>
            <person name="Grigoriev I."/>
        </authorList>
    </citation>
    <scope>NUCLEOTIDE SEQUENCE</scope>
    <source>
        <strain evidence="7">CBS 109.77</strain>
    </source>
</reference>
<feature type="coiled-coil region" evidence="3">
    <location>
        <begin position="619"/>
        <end position="653"/>
    </location>
</feature>
<keyword evidence="3" id="KW-0175">Coiled coil</keyword>
<dbReference type="SUPFAM" id="SSF47384">
    <property type="entry name" value="Homodimeric domain of signal transducing histidine kinase"/>
    <property type="match status" value="1"/>
</dbReference>
<dbReference type="NCBIfam" id="TIGR00229">
    <property type="entry name" value="sensory_box"/>
    <property type="match status" value="1"/>
</dbReference>
<dbReference type="InterPro" id="IPR003661">
    <property type="entry name" value="HisK_dim/P_dom"/>
</dbReference>
<dbReference type="InterPro" id="IPR036890">
    <property type="entry name" value="HATPase_C_sf"/>
</dbReference>
<organism evidence="7 8">
    <name type="scientific">Melanomma pulvis-pyrius CBS 109.77</name>
    <dbReference type="NCBI Taxonomy" id="1314802"/>
    <lineage>
        <taxon>Eukaryota</taxon>
        <taxon>Fungi</taxon>
        <taxon>Dikarya</taxon>
        <taxon>Ascomycota</taxon>
        <taxon>Pezizomycotina</taxon>
        <taxon>Dothideomycetes</taxon>
        <taxon>Pleosporomycetidae</taxon>
        <taxon>Pleosporales</taxon>
        <taxon>Melanommataceae</taxon>
        <taxon>Melanomma</taxon>
    </lineage>
</organism>
<dbReference type="PRINTS" id="PR00344">
    <property type="entry name" value="BCTRLSENSOR"/>
</dbReference>
<keyword evidence="1 2" id="KW-0597">Phosphoprotein</keyword>
<evidence type="ECO:0000256" key="4">
    <source>
        <dbReference type="SAM" id="MobiDB-lite"/>
    </source>
</evidence>
<dbReference type="Pfam" id="PF26131">
    <property type="entry name" value="PAS-like"/>
    <property type="match status" value="1"/>
</dbReference>
<dbReference type="CDD" id="cd17546">
    <property type="entry name" value="REC_hyHK_CKI1_RcsC-like"/>
    <property type="match status" value="1"/>
</dbReference>
<evidence type="ECO:0000313" key="8">
    <source>
        <dbReference type="Proteomes" id="UP000799757"/>
    </source>
</evidence>
<dbReference type="InterPro" id="IPR036097">
    <property type="entry name" value="HisK_dim/P_sf"/>
</dbReference>
<dbReference type="Pfam" id="PF00512">
    <property type="entry name" value="HisKA"/>
    <property type="match status" value="1"/>
</dbReference>
<dbReference type="InterPro" id="IPR001789">
    <property type="entry name" value="Sig_transdc_resp-reg_receiver"/>
</dbReference>
<dbReference type="Pfam" id="PF00072">
    <property type="entry name" value="Response_reg"/>
    <property type="match status" value="1"/>
</dbReference>
<feature type="region of interest" description="Disordered" evidence="4">
    <location>
        <begin position="233"/>
        <end position="252"/>
    </location>
</feature>
<protein>
    <submittedName>
        <fullName evidence="7">Aerobic respiration control sensor protein arcB</fullName>
    </submittedName>
</protein>
<evidence type="ECO:0000256" key="2">
    <source>
        <dbReference type="PROSITE-ProRule" id="PRU00169"/>
    </source>
</evidence>
<dbReference type="SMART" id="SM00448">
    <property type="entry name" value="REC"/>
    <property type="match status" value="1"/>
</dbReference>
<evidence type="ECO:0000313" key="7">
    <source>
        <dbReference type="EMBL" id="KAF2790043.1"/>
    </source>
</evidence>
<dbReference type="OrthoDB" id="303614at2759"/>
<dbReference type="SMART" id="SM00388">
    <property type="entry name" value="HisKA"/>
    <property type="match status" value="1"/>
</dbReference>
<dbReference type="InterPro" id="IPR003594">
    <property type="entry name" value="HATPase_dom"/>
</dbReference>
<dbReference type="Gene3D" id="3.30.565.10">
    <property type="entry name" value="Histidine kinase-like ATPase, C-terminal domain"/>
    <property type="match status" value="1"/>
</dbReference>
<feature type="region of interest" description="Disordered" evidence="4">
    <location>
        <begin position="1"/>
        <end position="33"/>
    </location>
</feature>
<dbReference type="Proteomes" id="UP000799757">
    <property type="component" value="Unassembled WGS sequence"/>
</dbReference>
<dbReference type="GO" id="GO:0000155">
    <property type="term" value="F:phosphorelay sensor kinase activity"/>
    <property type="evidence" value="ECO:0007669"/>
    <property type="project" value="InterPro"/>
</dbReference>
<gene>
    <name evidence="7" type="ORF">K505DRAFT_312101</name>
</gene>
<dbReference type="SUPFAM" id="SSF52172">
    <property type="entry name" value="CheY-like"/>
    <property type="match status" value="1"/>
</dbReference>
<dbReference type="Gene3D" id="1.10.287.130">
    <property type="match status" value="1"/>
</dbReference>
<feature type="domain" description="Response regulatory" evidence="6">
    <location>
        <begin position="1122"/>
        <end position="1250"/>
    </location>
</feature>
<feature type="compositionally biased region" description="Polar residues" evidence="4">
    <location>
        <begin position="196"/>
        <end position="221"/>
    </location>
</feature>
<dbReference type="AlphaFoldDB" id="A0A6A6X1N7"/>
<dbReference type="Gene3D" id="3.30.450.20">
    <property type="entry name" value="PAS domain"/>
    <property type="match status" value="2"/>
</dbReference>
<evidence type="ECO:0000259" key="6">
    <source>
        <dbReference type="PROSITE" id="PS50110"/>
    </source>
</evidence>
<keyword evidence="8" id="KW-1185">Reference proteome</keyword>
<dbReference type="Pfam" id="PF02518">
    <property type="entry name" value="HATPase_c"/>
    <property type="match status" value="1"/>
</dbReference>
<dbReference type="InterPro" id="IPR005467">
    <property type="entry name" value="His_kinase_dom"/>
</dbReference>
<sequence length="1259" mass="139843">METVEEGDNTQSRDVSQDPPDSSAVRPTDAKEELEKDALNELDSISLKEILDQDSRPTFILDLDSDYVGFDSRKDDIRPIFCNSALRLHDRLLDSITGVATEQTSQGSDATYDEFRSWATGATKFDDSRDVFPLTLVYQGMLWTGSTIRQRWRMISGNQCYQISDVPKGNLFTSSELAVDGNACPSNRASKEDLGSQISSLQPPRPTASENAPTVQSKDASYTTLVSSARLSKQRSSKVSDGKSNDTSSTNVSITFASPEHVVPDWTVAKPKGVLSEHLLFTRAVDWAATPLGPMSSWSAAFREIANLVMRNPHPAALFWGEELTMFYNEAYRTEVAGSKHPELMGTGFSGPFSEMWDNVGPVFRECALTGNSVRRENDRLPIERFGYIEETFFSWSFTPLYGGTGRILGFYNAPFETTFQTISSRRMQTLRYLGENIALARSTKHFWKCVLDGLEDNHYDVPFALLYSVVDSDDADTASHSSDSTISLKSCVLEGSIGIPNGHPASPPRLDLKRSKEGFIPAFREAMRTREPTTLHTRDGTLPEALLEGIEWRGVGDPCREAIIIPVRPTNGENIFAFLLIGINPRRAYDEDYRAFSAMLNRQLATSLASVLLFEEEVRRSQNAAELAALEREQLSQELELQASRMKRMTELSPLGMYLFSPEGVLLEANDRYYEMTGHPRDSADSLSFLDHMAEGSRQRAKDMWTHIITDLKPRSEELQLSNSKVQPRNLTSDEPIEYWVLASSMPEIGLNGELRSIMGSIADISHLKWAQGLQDRRLREAEETKRQQNEFIDITSHEMRNPLGAILICADDIRDSLRHHHFNEDDVTVVEDCIEAANNIALCVQHQKSIVDDILTVSKLDSNLLLITPVPTQPVAVIQRAMAMFKPEVQAKDIQFNFCPGASLEELGIDWVYLDPSRLIQIIINLITNAIKFTAMSPKRVISVHIGASTEPLDLHGNGFEYVPTRGSLVNITAGEEWGNGELLYIQVQVEDTGCGLTVEEKQLLFERFAQASPRTHAHYGGSGLGLFISRQLAELHGGQIGVSSEADVGSTFGFFIQARRILKYKRPPLSRQASTQMPAIAEARADLTASRVATVLASHLHPLKPKPKLIDPTHYAHLHVLIVEDNLLNQKLLSKQITKAGGTVSTADNGLLALAHLETTWFQKPDGVPLSIILMDLEMPEMDGLTCVGCIRKMEAEGVIQRHVPVIAVTANVRGEQIAMARDSGMDDVVSKPFRVPELLAKIEALLSKLEEGKGS</sequence>
<dbReference type="InterPro" id="IPR011006">
    <property type="entry name" value="CheY-like_superfamily"/>
</dbReference>
<evidence type="ECO:0000259" key="5">
    <source>
        <dbReference type="PROSITE" id="PS50109"/>
    </source>
</evidence>
<name>A0A6A6X1N7_9PLEO</name>
<dbReference type="SMART" id="SM00387">
    <property type="entry name" value="HATPase_c"/>
    <property type="match status" value="1"/>
</dbReference>
<dbReference type="InterPro" id="IPR058846">
    <property type="entry name" value="PAS-like"/>
</dbReference>
<dbReference type="SUPFAM" id="SSF55785">
    <property type="entry name" value="PYP-like sensor domain (PAS domain)"/>
    <property type="match status" value="1"/>
</dbReference>
<feature type="region of interest" description="Disordered" evidence="4">
    <location>
        <begin position="188"/>
        <end position="221"/>
    </location>
</feature>
<dbReference type="InterPro" id="IPR050956">
    <property type="entry name" value="2C_system_His_kinase"/>
</dbReference>
<dbReference type="EMBL" id="MU002097">
    <property type="protein sequence ID" value="KAF2790043.1"/>
    <property type="molecule type" value="Genomic_DNA"/>
</dbReference>
<dbReference type="PANTHER" id="PTHR43719:SF30">
    <property type="entry name" value="TWO-COMPONENT SYSTEM RESPONSE REGULATOR"/>
    <property type="match status" value="1"/>
</dbReference>
<dbReference type="PROSITE" id="PS50109">
    <property type="entry name" value="HIS_KIN"/>
    <property type="match status" value="1"/>
</dbReference>
<dbReference type="InterPro" id="IPR000014">
    <property type="entry name" value="PAS"/>
</dbReference>
<feature type="modified residue" description="4-aspartylphosphate" evidence="2">
    <location>
        <position position="1179"/>
    </location>
</feature>
<dbReference type="Gene3D" id="3.40.50.2300">
    <property type="match status" value="1"/>
</dbReference>
<dbReference type="CDD" id="cd00082">
    <property type="entry name" value="HisKA"/>
    <property type="match status" value="1"/>
</dbReference>
<evidence type="ECO:0000256" key="1">
    <source>
        <dbReference type="ARBA" id="ARBA00022553"/>
    </source>
</evidence>
<accession>A0A6A6X1N7</accession>